<dbReference type="AlphaFoldDB" id="A0A0G2Z863"/>
<accession>A0A0G2Z863</accession>
<dbReference type="InterPro" id="IPR013785">
    <property type="entry name" value="Aldolase_TIM"/>
</dbReference>
<dbReference type="Pfam" id="PF04055">
    <property type="entry name" value="Radical_SAM"/>
    <property type="match status" value="1"/>
</dbReference>
<keyword evidence="3" id="KW-0408">Iron</keyword>
<evidence type="ECO:0000256" key="4">
    <source>
        <dbReference type="ARBA" id="ARBA00023014"/>
    </source>
</evidence>
<sequence length="378" mass="41959">MKKGNGIIAATKILKSVNPGLAKVFVPWLLKNPSYLKESFKLVKAFKKAEFLRKENLKKGILVPPVLILSITSTCNFRCSGCFATEVGTLGDVSGSLNKADWESIIEQARELGVFCFLIAGGEPFMFPELLSLNEKYSDSFFVIFSNGSLINDDKLSTLKHSKNTAVIISIEGGKELTDRRRGKGSFDRALLSLNNLSKQGILNGISVTITRENYKYWMGEENIDWFIQNGVRTAFLTEYIPVETSEDAPLYKQPLLNSERKAFREKVLYYKKSKNIFIIHSPGDEEAFGGCVSAGKGFAHVTPYGDLTPCPVSDIAMHNLKRDSLAEGLASTLFKEIRDSEGILENTEGPCALFSHQEELEALRKKLGAYKTGKTLL</sequence>
<evidence type="ECO:0000313" key="7">
    <source>
        <dbReference type="Proteomes" id="UP000035159"/>
    </source>
</evidence>
<dbReference type="GO" id="GO:0003824">
    <property type="term" value="F:catalytic activity"/>
    <property type="evidence" value="ECO:0007669"/>
    <property type="project" value="InterPro"/>
</dbReference>
<evidence type="ECO:0000256" key="2">
    <source>
        <dbReference type="ARBA" id="ARBA00022723"/>
    </source>
</evidence>
<gene>
    <name evidence="6" type="ORF">IX53_08280</name>
</gene>
<dbReference type="PATRIC" id="fig|1330330.3.peg.1677"/>
<reference evidence="6 7" key="1">
    <citation type="submission" date="2015-04" db="EMBL/GenBank/DDBJ databases">
        <title>Complete Genome Sequence of Kosmotoga pacifica SLHLJ1.</title>
        <authorList>
            <person name="Jiang L.J."/>
            <person name="Shao Z.Z."/>
            <person name="Jebbar M."/>
        </authorList>
    </citation>
    <scope>NUCLEOTIDE SEQUENCE [LARGE SCALE GENOMIC DNA]</scope>
    <source>
        <strain evidence="6 7">SLHLJ1</strain>
    </source>
</reference>
<dbReference type="Gene3D" id="3.20.20.70">
    <property type="entry name" value="Aldolase class I"/>
    <property type="match status" value="1"/>
</dbReference>
<keyword evidence="7" id="KW-1185">Reference proteome</keyword>
<dbReference type="PROSITE" id="PS51918">
    <property type="entry name" value="RADICAL_SAM"/>
    <property type="match status" value="1"/>
</dbReference>
<dbReference type="InterPro" id="IPR023885">
    <property type="entry name" value="4Fe4S-binding_SPASM_dom"/>
</dbReference>
<dbReference type="CDD" id="cd01335">
    <property type="entry name" value="Radical_SAM"/>
    <property type="match status" value="1"/>
</dbReference>
<evidence type="ECO:0000256" key="3">
    <source>
        <dbReference type="ARBA" id="ARBA00023004"/>
    </source>
</evidence>
<evidence type="ECO:0000256" key="1">
    <source>
        <dbReference type="ARBA" id="ARBA00022691"/>
    </source>
</evidence>
<dbReference type="PANTHER" id="PTHR43524">
    <property type="entry name" value="RADICAL SAM SUPERFAMILY PROTEIN"/>
    <property type="match status" value="1"/>
</dbReference>
<dbReference type="SFLD" id="SFLDS00029">
    <property type="entry name" value="Radical_SAM"/>
    <property type="match status" value="1"/>
</dbReference>
<name>A0A0G2Z863_9BACT</name>
<dbReference type="EMBL" id="CP011232">
    <property type="protein sequence ID" value="AKI97805.1"/>
    <property type="molecule type" value="Genomic_DNA"/>
</dbReference>
<evidence type="ECO:0000313" key="6">
    <source>
        <dbReference type="EMBL" id="AKI97805.1"/>
    </source>
</evidence>
<keyword evidence="4" id="KW-0411">Iron-sulfur</keyword>
<dbReference type="Pfam" id="PF13186">
    <property type="entry name" value="SPASM"/>
    <property type="match status" value="1"/>
</dbReference>
<dbReference type="GO" id="GO:0051536">
    <property type="term" value="F:iron-sulfur cluster binding"/>
    <property type="evidence" value="ECO:0007669"/>
    <property type="project" value="UniProtKB-KW"/>
</dbReference>
<dbReference type="InterPro" id="IPR007197">
    <property type="entry name" value="rSAM"/>
</dbReference>
<dbReference type="RefSeq" id="WP_047754940.1">
    <property type="nucleotide sequence ID" value="NZ_CASWEU010000003.1"/>
</dbReference>
<dbReference type="Proteomes" id="UP000035159">
    <property type="component" value="Chromosome"/>
</dbReference>
<dbReference type="PANTHER" id="PTHR43524:SF1">
    <property type="entry name" value="RADICAL SAM SUPERFAMILY PROTEIN"/>
    <property type="match status" value="1"/>
</dbReference>
<keyword evidence="2" id="KW-0479">Metal-binding</keyword>
<dbReference type="SFLD" id="SFLDG01067">
    <property type="entry name" value="SPASM/twitch_domain_containing"/>
    <property type="match status" value="1"/>
</dbReference>
<dbReference type="InterPro" id="IPR058240">
    <property type="entry name" value="rSAM_sf"/>
</dbReference>
<protein>
    <recommendedName>
        <fullName evidence="5">Radical SAM core domain-containing protein</fullName>
    </recommendedName>
</protein>
<feature type="domain" description="Radical SAM core" evidence="5">
    <location>
        <begin position="61"/>
        <end position="280"/>
    </location>
</feature>
<organism evidence="6 7">
    <name type="scientific">Kosmotoga pacifica</name>
    <dbReference type="NCBI Taxonomy" id="1330330"/>
    <lineage>
        <taxon>Bacteria</taxon>
        <taxon>Thermotogati</taxon>
        <taxon>Thermotogota</taxon>
        <taxon>Thermotogae</taxon>
        <taxon>Kosmotogales</taxon>
        <taxon>Kosmotogaceae</taxon>
        <taxon>Kosmotoga</taxon>
    </lineage>
</organism>
<evidence type="ECO:0000259" key="5">
    <source>
        <dbReference type="PROSITE" id="PS51918"/>
    </source>
</evidence>
<dbReference type="GO" id="GO:0046872">
    <property type="term" value="F:metal ion binding"/>
    <property type="evidence" value="ECO:0007669"/>
    <property type="project" value="UniProtKB-KW"/>
</dbReference>
<dbReference type="KEGG" id="kpf:IX53_08280"/>
<proteinExistence type="predicted"/>
<keyword evidence="1" id="KW-0949">S-adenosyl-L-methionine</keyword>
<dbReference type="SUPFAM" id="SSF102114">
    <property type="entry name" value="Radical SAM enzymes"/>
    <property type="match status" value="1"/>
</dbReference>